<dbReference type="EMBL" id="BAPV01000003">
    <property type="protein sequence ID" value="GBQ84099.1"/>
    <property type="molecule type" value="Genomic_DNA"/>
</dbReference>
<sequence>MLRQKMVRQRPWIPSIPTIAFLAALVLAPPASSNAEDLLRLPLKAQLTKKTTSFQIKNLYAFQLPADLPPDVNFRGLVGSLSTTTTANPALHGAVSSETLFGIAYTTRGNCPVSGQTIGSYQEIYDRFPSQGLAGIIVKQARPGTQKFPVALVLPERIPIRMQKGGCIFVSFDGTDFADLPYTMTSDLELLYDTGPARFPAQTYTGLDSEFIVSPSTAHGQVLNAYTVLPVSGKGPLYPGALISLYGNVSATAPPDYAGIDRSHDIWRIREIVAVYRHNSCARAFPGHSPNKFMWNDRTGAGDALNPSMALGPDADKLLDISLEGHGLDSVMKQANAIDTVPATVEEGDCLVSAILPASNNPAVKGAVNVEVQIKVVPTP</sequence>
<accession>A0ABQ0PXL1</accession>
<dbReference type="Proteomes" id="UP001062776">
    <property type="component" value="Unassembled WGS sequence"/>
</dbReference>
<dbReference type="RefSeq" id="WP_264814247.1">
    <property type="nucleotide sequence ID" value="NZ_BAPV01000003.1"/>
</dbReference>
<keyword evidence="2" id="KW-1185">Reference proteome</keyword>
<comment type="caution">
    <text evidence="1">The sequence shown here is derived from an EMBL/GenBank/DDBJ whole genome shotgun (WGS) entry which is preliminary data.</text>
</comment>
<proteinExistence type="predicted"/>
<organism evidence="1 2">
    <name type="scientific">Asaia krungthepensis NRIC 0535</name>
    <dbReference type="NCBI Taxonomy" id="1307925"/>
    <lineage>
        <taxon>Bacteria</taxon>
        <taxon>Pseudomonadati</taxon>
        <taxon>Pseudomonadota</taxon>
        <taxon>Alphaproteobacteria</taxon>
        <taxon>Acetobacterales</taxon>
        <taxon>Acetobacteraceae</taxon>
        <taxon>Asaia</taxon>
    </lineage>
</organism>
<evidence type="ECO:0000313" key="1">
    <source>
        <dbReference type="EMBL" id="GBQ84099.1"/>
    </source>
</evidence>
<evidence type="ECO:0000313" key="2">
    <source>
        <dbReference type="Proteomes" id="UP001062776"/>
    </source>
</evidence>
<protein>
    <recommendedName>
        <fullName evidence="3">PASTA domain-containing protein</fullName>
    </recommendedName>
</protein>
<name>A0ABQ0PXL1_9PROT</name>
<reference evidence="1" key="1">
    <citation type="submission" date="2013-04" db="EMBL/GenBank/DDBJ databases">
        <title>The genome sequencing project of 58 acetic acid bacteria.</title>
        <authorList>
            <person name="Okamoto-Kainuma A."/>
            <person name="Ishikawa M."/>
            <person name="Umino S."/>
            <person name="Koizumi Y."/>
            <person name="Shiwa Y."/>
            <person name="Yoshikawa H."/>
            <person name="Matsutani M."/>
            <person name="Matsushita K."/>
        </authorList>
    </citation>
    <scope>NUCLEOTIDE SEQUENCE</scope>
    <source>
        <strain evidence="1">NRIC 0535</strain>
    </source>
</reference>
<gene>
    <name evidence="1" type="ORF">AA0535_0415</name>
</gene>
<evidence type="ECO:0008006" key="3">
    <source>
        <dbReference type="Google" id="ProtNLM"/>
    </source>
</evidence>